<dbReference type="AlphaFoldDB" id="A0A5B9DYF4"/>
<dbReference type="EMBL" id="CP042807">
    <property type="protein sequence ID" value="QEE24537.1"/>
    <property type="molecule type" value="Genomic_DNA"/>
</dbReference>
<dbReference type="Proteomes" id="UP000321807">
    <property type="component" value="Chromosome"/>
</dbReference>
<evidence type="ECO:0000313" key="1">
    <source>
        <dbReference type="EMBL" id="QEE24537.1"/>
    </source>
</evidence>
<name>A0A5B9DYF4_9GAMM</name>
<evidence type="ECO:0000313" key="3">
    <source>
        <dbReference type="Proteomes" id="UP000321807"/>
    </source>
</evidence>
<gene>
    <name evidence="1" type="ORF">CS053_08495</name>
    <name evidence="2" type="ORF">CS053_08845</name>
</gene>
<sequence>MISPAFRYNAEVIRFTATPWLTGNGSTSSGTLLDRHGNTISSSKLQRVDAIHRTDWQGRQLLYPTPRTNYLPHSQFDVNWSTTNQGVTSPPVQTLNYGVAPNGTMTACRVQMSLNGGTTTGDYCYIMQGSSTMLANVPTTLGIWLKSNTASSYALILRDDGAGGVQANITVTTAWQWFSLVQTKTTTTSLLKLWLRGALGTSPSCDVSAWGGSATQGTAGGYIPTTSSAVTVTDYTLSGSTVAFGQVPASGAICDWTGVARR</sequence>
<dbReference type="EMBL" id="CP042807">
    <property type="protein sequence ID" value="QEE24599.1"/>
    <property type="molecule type" value="Genomic_DNA"/>
</dbReference>
<evidence type="ECO:0000313" key="2">
    <source>
        <dbReference type="EMBL" id="QEE24599.1"/>
    </source>
</evidence>
<accession>A0A5B9DYF4</accession>
<dbReference type="RefSeq" id="WP_147627130.1">
    <property type="nucleotide sequence ID" value="NZ_CP042807.1"/>
</dbReference>
<dbReference type="KEGG" id="rgl:CS053_08845"/>
<reference evidence="2 3" key="1">
    <citation type="submission" date="2019-08" db="EMBL/GenBank/DDBJ databases">
        <title>Complete genome sequence of Rhodanobacter glycinis strain T01E-68 isolated from tomato root.</title>
        <authorList>
            <person name="Weon H.-Y."/>
            <person name="Lee S.A."/>
        </authorList>
    </citation>
    <scope>NUCLEOTIDE SEQUENCE [LARGE SCALE GENOMIC DNA]</scope>
    <source>
        <strain evidence="2 3">T01E-68</strain>
    </source>
</reference>
<proteinExistence type="predicted"/>
<organism evidence="2 3">
    <name type="scientific">Rhodanobacter glycinis</name>
    <dbReference type="NCBI Taxonomy" id="582702"/>
    <lineage>
        <taxon>Bacteria</taxon>
        <taxon>Pseudomonadati</taxon>
        <taxon>Pseudomonadota</taxon>
        <taxon>Gammaproteobacteria</taxon>
        <taxon>Lysobacterales</taxon>
        <taxon>Rhodanobacteraceae</taxon>
        <taxon>Rhodanobacter</taxon>
    </lineage>
</organism>
<protein>
    <submittedName>
        <fullName evidence="2">Uncharacterized protein</fullName>
    </submittedName>
</protein>
<dbReference type="KEGG" id="rgl:CS053_08495"/>